<protein>
    <submittedName>
        <fullName evidence="2">Lytic transglycosylase catalytic</fullName>
    </submittedName>
    <submittedName>
        <fullName evidence="3">Lytic transglycosylase domain-containing protein</fullName>
    </submittedName>
</protein>
<dbReference type="SUPFAM" id="SSF53955">
    <property type="entry name" value="Lysozyme-like"/>
    <property type="match status" value="1"/>
</dbReference>
<dbReference type="Proteomes" id="UP000825179">
    <property type="component" value="Chromosome"/>
</dbReference>
<dbReference type="AlphaFoldDB" id="F5L953"/>
<evidence type="ECO:0000259" key="1">
    <source>
        <dbReference type="Pfam" id="PF01464"/>
    </source>
</evidence>
<organism evidence="2 4">
    <name type="scientific">Caldalkalibacillus thermarum (strain TA2.A1)</name>
    <dbReference type="NCBI Taxonomy" id="986075"/>
    <lineage>
        <taxon>Bacteria</taxon>
        <taxon>Bacillati</taxon>
        <taxon>Bacillota</taxon>
        <taxon>Bacilli</taxon>
        <taxon>Bacillales</taxon>
        <taxon>Bacillaceae</taxon>
        <taxon>Caldalkalibacillus</taxon>
    </lineage>
</organism>
<feature type="domain" description="Transglycosylase SLT" evidence="1">
    <location>
        <begin position="45"/>
        <end position="152"/>
    </location>
</feature>
<dbReference type="CDD" id="cd16896">
    <property type="entry name" value="LT_Slt70-like"/>
    <property type="match status" value="1"/>
</dbReference>
<dbReference type="PANTHER" id="PTHR37423:SF2">
    <property type="entry name" value="MEMBRANE-BOUND LYTIC MUREIN TRANSGLYCOSYLASE C"/>
    <property type="match status" value="1"/>
</dbReference>
<dbReference type="eggNOG" id="COG0741">
    <property type="taxonomic scope" value="Bacteria"/>
</dbReference>
<proteinExistence type="predicted"/>
<evidence type="ECO:0000313" key="3">
    <source>
        <dbReference type="EMBL" id="QZT34954.1"/>
    </source>
</evidence>
<accession>F5L953</accession>
<evidence type="ECO:0000313" key="5">
    <source>
        <dbReference type="Proteomes" id="UP000825179"/>
    </source>
</evidence>
<dbReference type="EMBL" id="AFCE01000155">
    <property type="protein sequence ID" value="EGL82127.1"/>
    <property type="molecule type" value="Genomic_DNA"/>
</dbReference>
<dbReference type="KEGG" id="cthu:HUR95_06855"/>
<reference evidence="2 4" key="1">
    <citation type="journal article" date="2011" name="J. Bacteriol.">
        <title>Draft genome sequence of the thermoalkaliphilic Caldalkalibacillus thermarum strain TA2.A1.</title>
        <authorList>
            <person name="Kalamorz F."/>
            <person name="Keis S."/>
            <person name="McMillan D.G."/>
            <person name="Olsson K."/>
            <person name="Stanton J.A."/>
            <person name="Stockwell P."/>
            <person name="Black M.A."/>
            <person name="Klingeman D.M."/>
            <person name="Land M.L."/>
            <person name="Han C.S."/>
            <person name="Martin S.L."/>
            <person name="Becher S.A."/>
            <person name="Peddie C.J."/>
            <person name="Morgan H.W."/>
            <person name="Matthies D."/>
            <person name="Preiss L."/>
            <person name="Meier T."/>
            <person name="Brown S.D."/>
            <person name="Cook G.M."/>
        </authorList>
    </citation>
    <scope>NUCLEOTIDE SEQUENCE [LARGE SCALE GENOMIC DNA]</scope>
    <source>
        <strain evidence="2 4">TA2.A1</strain>
    </source>
</reference>
<dbReference type="InterPro" id="IPR008258">
    <property type="entry name" value="Transglycosylase_SLT_dom_1"/>
</dbReference>
<sequence length="192" mass="22784">MNVAIVIHFTKKQWLCAILLFLVFLVLNSTTFWKLMYPIQYVEEVKEAAEHFQVDPFLILAVMKIESGFKQERSSRKGAEGLMQLMPETARWANEQSGLNKDPHSYRYDPRDNILLGTWYLSYLLEKYEGDYVKTLVAYNAGQGNVDRWLDEGVWDGREYTVDQVPFGETRHYVKRALFYYDRYKTIYKDEF</sequence>
<reference evidence="3" key="3">
    <citation type="submission" date="2021-08" db="EMBL/GenBank/DDBJ databases">
        <authorList>
            <person name="de Jong S."/>
            <person name="van den Broek M."/>
            <person name="Merkel A."/>
            <person name="de la Torre Cortes P."/>
            <person name="Kalamorz F."/>
            <person name="Cook G."/>
            <person name="van Loosdrecht M."/>
            <person name="McMillan D."/>
        </authorList>
    </citation>
    <scope>NUCLEOTIDE SEQUENCE</scope>
    <source>
        <strain evidence="3">TA2.A1</strain>
    </source>
</reference>
<dbReference type="EMBL" id="CP082237">
    <property type="protein sequence ID" value="QZT34954.1"/>
    <property type="molecule type" value="Genomic_DNA"/>
</dbReference>
<dbReference type="RefSeq" id="WP_007505715.1">
    <property type="nucleotide sequence ID" value="NZ_AFCE01000155.1"/>
</dbReference>
<evidence type="ECO:0000313" key="2">
    <source>
        <dbReference type="EMBL" id="EGL82127.1"/>
    </source>
</evidence>
<gene>
    <name evidence="2" type="ORF">CathTA2_2362</name>
    <name evidence="3" type="ORF">HUR95_06855</name>
</gene>
<dbReference type="InterPro" id="IPR023346">
    <property type="entry name" value="Lysozyme-like_dom_sf"/>
</dbReference>
<dbReference type="PANTHER" id="PTHR37423">
    <property type="entry name" value="SOLUBLE LYTIC MUREIN TRANSGLYCOSYLASE-RELATED"/>
    <property type="match status" value="1"/>
</dbReference>
<dbReference type="OrthoDB" id="9815002at2"/>
<dbReference type="Proteomes" id="UP000010716">
    <property type="component" value="Unassembled WGS sequence"/>
</dbReference>
<keyword evidence="5" id="KW-1185">Reference proteome</keyword>
<dbReference type="Gene3D" id="1.10.530.10">
    <property type="match status" value="1"/>
</dbReference>
<reference evidence="3 5" key="2">
    <citation type="journal article" date="2020" name="Extremophiles">
        <title>Genomic analysis of Caldalkalibacillus thermarum TA2.A1 reveals aerobic alkaliphilic metabolism and evolutionary hallmarks linking alkaliphilic bacteria and plant life.</title>
        <authorList>
            <person name="de Jong S.I."/>
            <person name="van den Broek M.A."/>
            <person name="Merkel A.Y."/>
            <person name="de la Torre Cortes P."/>
            <person name="Kalamorz F."/>
            <person name="Cook G.M."/>
            <person name="van Loosdrecht M.C.M."/>
            <person name="McMillan D.G.G."/>
        </authorList>
    </citation>
    <scope>NUCLEOTIDE SEQUENCE [LARGE SCALE GENOMIC DNA]</scope>
    <source>
        <strain evidence="3 5">TA2.A1</strain>
    </source>
</reference>
<dbReference type="Pfam" id="PF01464">
    <property type="entry name" value="SLT"/>
    <property type="match status" value="1"/>
</dbReference>
<name>F5L953_CALTT</name>
<evidence type="ECO:0000313" key="4">
    <source>
        <dbReference type="Proteomes" id="UP000010716"/>
    </source>
</evidence>